<dbReference type="InterPro" id="IPR036393">
    <property type="entry name" value="AceGlu_kinase-like_sf"/>
</dbReference>
<sequence length="422" mass="48104">MKVFKFGGASVKTAKAVRNVKTILSQSGQEQLFVVISAMGKTTNAMEGIVKALYDKNYTIFDRLVKDRKEFHLEIMLDLFEDQNHSIFNEVNDIFENLLALKSQRLVENYNFQYDQIVSLGEILSTKIIAAYLSICDENVAWMDARTFIRTDDHYRQAEVDWVKTQELLDFELASNNARILITQGFLGHTKEGFTTTLGREGSDFTAGIIAYCTNAESVTIWKDVPGMLNADPKWFENTVKLDKISFKEAIELAYYGASVIHPKTIKPLQNKNIPLLIKSFLDPNSEGSIIQDSTEHDDLIPSFIFKINQVLLSITPKDFSFVVEENLSDIIKKLALSGGHINVMQNSAVSFSVCLDIDNFGLNRLVGMLQDEYEVRYNNNLELVTIRHYDQATIDRVTHGREILMEQKTRQTVRIVMRNLE</sequence>
<dbReference type="Gene3D" id="3.40.1160.10">
    <property type="entry name" value="Acetylglutamate kinase-like"/>
    <property type="match status" value="1"/>
</dbReference>
<dbReference type="UniPathway" id="UPA00050">
    <property type="reaction ID" value="UER00461"/>
</dbReference>
<keyword evidence="8" id="KW-0028">Amino-acid biosynthesis</keyword>
<keyword evidence="5 7" id="KW-0418">Kinase</keyword>
<dbReference type="PANTHER" id="PTHR21499">
    <property type="entry name" value="ASPARTATE KINASE"/>
    <property type="match status" value="1"/>
</dbReference>
<feature type="domain" description="Aspartate/glutamate/uridylate kinase" evidence="9">
    <location>
        <begin position="2"/>
        <end position="280"/>
    </location>
</feature>
<proteinExistence type="inferred from homology"/>
<dbReference type="EMBL" id="QURB01000004">
    <property type="protein sequence ID" value="RFC54490.1"/>
    <property type="molecule type" value="Genomic_DNA"/>
</dbReference>
<dbReference type="GO" id="GO:0009088">
    <property type="term" value="P:threonine biosynthetic process"/>
    <property type="evidence" value="ECO:0007669"/>
    <property type="project" value="UniProtKB-UniPathway"/>
</dbReference>
<dbReference type="OrthoDB" id="9799110at2"/>
<dbReference type="AlphaFoldDB" id="A0A3E1EY55"/>
<dbReference type="UniPathway" id="UPA00051">
    <property type="reaction ID" value="UER00462"/>
</dbReference>
<dbReference type="EC" id="2.7.2.4" evidence="7"/>
<evidence type="ECO:0000259" key="9">
    <source>
        <dbReference type="Pfam" id="PF00696"/>
    </source>
</evidence>
<keyword evidence="4" id="KW-0547">Nucleotide-binding</keyword>
<dbReference type="InterPro" id="IPR042199">
    <property type="entry name" value="AsparK_Bifunc_asparK/hSer_DH"/>
</dbReference>
<dbReference type="UniPathway" id="UPA00034">
    <property type="reaction ID" value="UER00015"/>
</dbReference>
<evidence type="ECO:0000256" key="7">
    <source>
        <dbReference type="RuleBase" id="RU003448"/>
    </source>
</evidence>
<dbReference type="PANTHER" id="PTHR21499:SF59">
    <property type="entry name" value="ASPARTOKINASE"/>
    <property type="match status" value="1"/>
</dbReference>
<protein>
    <recommendedName>
        <fullName evidence="7">Aspartokinase</fullName>
        <ecNumber evidence="7">2.7.2.4</ecNumber>
    </recommendedName>
</protein>
<name>A0A3E1EY55_9FLAO</name>
<evidence type="ECO:0000313" key="11">
    <source>
        <dbReference type="Proteomes" id="UP000257127"/>
    </source>
</evidence>
<keyword evidence="11" id="KW-1185">Reference proteome</keyword>
<dbReference type="GO" id="GO:0009089">
    <property type="term" value="P:lysine biosynthetic process via diaminopimelate"/>
    <property type="evidence" value="ECO:0007669"/>
    <property type="project" value="UniProtKB-UniPathway"/>
</dbReference>
<evidence type="ECO:0000256" key="8">
    <source>
        <dbReference type="RuleBase" id="RU004249"/>
    </source>
</evidence>
<comment type="caution">
    <text evidence="10">The sequence shown here is derived from an EMBL/GenBank/DDBJ whole genome shotgun (WGS) entry which is preliminary data.</text>
</comment>
<evidence type="ECO:0000256" key="2">
    <source>
        <dbReference type="ARBA" id="ARBA00010122"/>
    </source>
</evidence>
<gene>
    <name evidence="10" type="ORF">DXU93_08710</name>
</gene>
<comment type="similarity">
    <text evidence="2 7">Belongs to the aspartokinase family.</text>
</comment>
<dbReference type="GO" id="GO:0009090">
    <property type="term" value="P:homoserine biosynthetic process"/>
    <property type="evidence" value="ECO:0007669"/>
    <property type="project" value="TreeGrafter"/>
</dbReference>
<dbReference type="GO" id="GO:0004072">
    <property type="term" value="F:aspartate kinase activity"/>
    <property type="evidence" value="ECO:0007669"/>
    <property type="project" value="UniProtKB-EC"/>
</dbReference>
<comment type="pathway">
    <text evidence="8">Amino-acid biosynthesis; L-methionine biosynthesis via de novo pathway; L-homoserine from L-aspartate: step 1/3.</text>
</comment>
<keyword evidence="3 7" id="KW-0808">Transferase</keyword>
<dbReference type="InterPro" id="IPR001341">
    <property type="entry name" value="Asp_kinase"/>
</dbReference>
<organism evidence="10 11">
    <name type="scientific">Brumimicrobium aurantiacum</name>
    <dbReference type="NCBI Taxonomy" id="1737063"/>
    <lineage>
        <taxon>Bacteria</taxon>
        <taxon>Pseudomonadati</taxon>
        <taxon>Bacteroidota</taxon>
        <taxon>Flavobacteriia</taxon>
        <taxon>Flavobacteriales</taxon>
        <taxon>Crocinitomicaceae</taxon>
        <taxon>Brumimicrobium</taxon>
    </lineage>
</organism>
<dbReference type="GO" id="GO:0005524">
    <property type="term" value="F:ATP binding"/>
    <property type="evidence" value="ECO:0007669"/>
    <property type="project" value="UniProtKB-KW"/>
</dbReference>
<keyword evidence="6" id="KW-0067">ATP-binding</keyword>
<evidence type="ECO:0000256" key="6">
    <source>
        <dbReference type="ARBA" id="ARBA00022840"/>
    </source>
</evidence>
<dbReference type="SUPFAM" id="SSF53633">
    <property type="entry name" value="Carbamate kinase-like"/>
    <property type="match status" value="1"/>
</dbReference>
<comment type="catalytic activity">
    <reaction evidence="7">
        <text>L-aspartate + ATP = 4-phospho-L-aspartate + ADP</text>
        <dbReference type="Rhea" id="RHEA:23776"/>
        <dbReference type="ChEBI" id="CHEBI:29991"/>
        <dbReference type="ChEBI" id="CHEBI:30616"/>
        <dbReference type="ChEBI" id="CHEBI:57535"/>
        <dbReference type="ChEBI" id="CHEBI:456216"/>
        <dbReference type="EC" id="2.7.2.4"/>
    </reaction>
</comment>
<evidence type="ECO:0000256" key="5">
    <source>
        <dbReference type="ARBA" id="ARBA00022777"/>
    </source>
</evidence>
<dbReference type="Pfam" id="PF00696">
    <property type="entry name" value="AA_kinase"/>
    <property type="match status" value="1"/>
</dbReference>
<reference evidence="10 11" key="1">
    <citation type="submission" date="2018-08" db="EMBL/GenBank/DDBJ databases">
        <title>The draft genome squence of Brumimicrobium sp. N62.</title>
        <authorList>
            <person name="Du Z.-J."/>
            <person name="Luo H.-R."/>
        </authorList>
    </citation>
    <scope>NUCLEOTIDE SEQUENCE [LARGE SCALE GENOMIC DNA]</scope>
    <source>
        <strain evidence="10 11">N62</strain>
    </source>
</reference>
<dbReference type="NCBIfam" id="TIGR00657">
    <property type="entry name" value="asp_kinases"/>
    <property type="match status" value="1"/>
</dbReference>
<dbReference type="Gene3D" id="1.20.120.1320">
    <property type="entry name" value="Aspartokinase, catalytic domain"/>
    <property type="match status" value="1"/>
</dbReference>
<evidence type="ECO:0000313" key="10">
    <source>
        <dbReference type="EMBL" id="RFC54490.1"/>
    </source>
</evidence>
<evidence type="ECO:0000256" key="1">
    <source>
        <dbReference type="ARBA" id="ARBA00004766"/>
    </source>
</evidence>
<comment type="pathway">
    <text evidence="1 8">Amino-acid biosynthesis; L-lysine biosynthesis via DAP pathway; (S)-tetrahydrodipicolinate from L-aspartate: step 1/4.</text>
</comment>
<evidence type="ECO:0000256" key="4">
    <source>
        <dbReference type="ARBA" id="ARBA00022741"/>
    </source>
</evidence>
<evidence type="ECO:0000256" key="3">
    <source>
        <dbReference type="ARBA" id="ARBA00022679"/>
    </source>
</evidence>
<comment type="pathway">
    <text evidence="8">Amino-acid biosynthesis; L-threonine biosynthesis; L-threonine from L-aspartate: step 1/5.</text>
</comment>
<dbReference type="Proteomes" id="UP000257127">
    <property type="component" value="Unassembled WGS sequence"/>
</dbReference>
<dbReference type="InterPro" id="IPR001048">
    <property type="entry name" value="Asp/Glu/Uridylate_kinase"/>
</dbReference>
<accession>A0A3E1EY55</accession>
<dbReference type="RefSeq" id="WP_116880893.1">
    <property type="nucleotide sequence ID" value="NZ_QURB01000004.1"/>
</dbReference>
<dbReference type="GO" id="GO:0005829">
    <property type="term" value="C:cytosol"/>
    <property type="evidence" value="ECO:0007669"/>
    <property type="project" value="TreeGrafter"/>
</dbReference>